<dbReference type="RefSeq" id="WP_036189978.1">
    <property type="nucleotide sequence ID" value="NZ_AVDA01000036.1"/>
</dbReference>
<dbReference type="PANTHER" id="PTHR39176">
    <property type="entry name" value="PERIPLASMIC PROTEIN-RELATED"/>
    <property type="match status" value="1"/>
</dbReference>
<dbReference type="PANTHER" id="PTHR39176:SF1">
    <property type="entry name" value="PERIPLASMIC PROTEIN"/>
    <property type="match status" value="1"/>
</dbReference>
<comment type="caution">
    <text evidence="4">The sequence shown here is derived from an EMBL/GenBank/DDBJ whole genome shotgun (WGS) entry which is preliminary data.</text>
</comment>
<dbReference type="InterPro" id="IPR009739">
    <property type="entry name" value="LprI-like_N"/>
</dbReference>
<feature type="domain" description="Lysozyme inhibitor LprI-like N-terminal" evidence="3">
    <location>
        <begin position="100"/>
        <end position="185"/>
    </location>
</feature>
<dbReference type="PROSITE" id="PS51257">
    <property type="entry name" value="PROKAR_LIPOPROTEIN"/>
    <property type="match status" value="1"/>
</dbReference>
<dbReference type="OrthoDB" id="2438161at2"/>
<evidence type="ECO:0000313" key="4">
    <source>
        <dbReference type="EMBL" id="KGR74335.1"/>
    </source>
</evidence>
<feature type="chain" id="PRO_5038762618" description="Lysozyme inhibitor LprI-like N-terminal domain-containing protein" evidence="2">
    <location>
        <begin position="25"/>
        <end position="193"/>
    </location>
</feature>
<evidence type="ECO:0000256" key="2">
    <source>
        <dbReference type="SAM" id="SignalP"/>
    </source>
</evidence>
<keyword evidence="5" id="KW-1185">Reference proteome</keyword>
<keyword evidence="2" id="KW-0732">Signal</keyword>
<accession>A0A0A3HT17</accession>
<dbReference type="Gene3D" id="1.20.1270.180">
    <property type="match status" value="1"/>
</dbReference>
<evidence type="ECO:0000259" key="3">
    <source>
        <dbReference type="Pfam" id="PF07007"/>
    </source>
</evidence>
<evidence type="ECO:0000256" key="1">
    <source>
        <dbReference type="SAM" id="MobiDB-lite"/>
    </source>
</evidence>
<gene>
    <name evidence="4" type="ORF">CD29_18620</name>
</gene>
<organism evidence="4 5">
    <name type="scientific">Ureibacillus manganicus DSM 26584</name>
    <dbReference type="NCBI Taxonomy" id="1384049"/>
    <lineage>
        <taxon>Bacteria</taxon>
        <taxon>Bacillati</taxon>
        <taxon>Bacillota</taxon>
        <taxon>Bacilli</taxon>
        <taxon>Bacillales</taxon>
        <taxon>Caryophanaceae</taxon>
        <taxon>Ureibacillus</taxon>
    </lineage>
</organism>
<dbReference type="AlphaFoldDB" id="A0A0A3HT17"/>
<feature type="compositionally biased region" description="Basic and acidic residues" evidence="1">
    <location>
        <begin position="40"/>
        <end position="58"/>
    </location>
</feature>
<name>A0A0A3HT17_9BACL</name>
<dbReference type="Proteomes" id="UP000030416">
    <property type="component" value="Unassembled WGS sequence"/>
</dbReference>
<dbReference type="eggNOG" id="COG3755">
    <property type="taxonomic scope" value="Bacteria"/>
</dbReference>
<sequence length="193" mass="21878">MTTKWKLFIATGVLLLILTGCDNSLTEPNNTISQTEDPAPETKDSSEPTIVEDIKTDESIVSNGESSETSKPTEVAASLKDNYLKKLNEMEEADRNLEPASTIAGLEEQEAERYNKWDSVLNEVYSVLIEQLDKEQMDQLREDQRNWIIYRDETAKESSLKYSGGSYEALEYVATQATLTKERSYLLVAKYMK</sequence>
<dbReference type="STRING" id="1384049.CD29_18620"/>
<protein>
    <recommendedName>
        <fullName evidence="3">Lysozyme inhibitor LprI-like N-terminal domain-containing protein</fullName>
    </recommendedName>
</protein>
<feature type="signal peptide" evidence="2">
    <location>
        <begin position="1"/>
        <end position="24"/>
    </location>
</feature>
<feature type="region of interest" description="Disordered" evidence="1">
    <location>
        <begin position="28"/>
        <end position="74"/>
    </location>
</feature>
<dbReference type="EMBL" id="JPVN01000036">
    <property type="protein sequence ID" value="KGR74335.1"/>
    <property type="molecule type" value="Genomic_DNA"/>
</dbReference>
<feature type="compositionally biased region" description="Polar residues" evidence="1">
    <location>
        <begin position="59"/>
        <end position="72"/>
    </location>
</feature>
<dbReference type="Pfam" id="PF07007">
    <property type="entry name" value="LprI"/>
    <property type="match status" value="1"/>
</dbReference>
<reference evidence="4 5" key="1">
    <citation type="submission" date="2014-02" db="EMBL/GenBank/DDBJ databases">
        <title>Draft genome sequence of Lysinibacillus manganicus DSM 26584T.</title>
        <authorList>
            <person name="Zhang F."/>
            <person name="Wang G."/>
            <person name="Zhang L."/>
        </authorList>
    </citation>
    <scope>NUCLEOTIDE SEQUENCE [LARGE SCALE GENOMIC DNA]</scope>
    <source>
        <strain evidence="4 5">DSM 26584</strain>
    </source>
</reference>
<proteinExistence type="predicted"/>
<evidence type="ECO:0000313" key="5">
    <source>
        <dbReference type="Proteomes" id="UP000030416"/>
    </source>
</evidence>